<dbReference type="GO" id="GO:0000981">
    <property type="term" value="F:DNA-binding transcription factor activity, RNA polymerase II-specific"/>
    <property type="evidence" value="ECO:0007669"/>
    <property type="project" value="TreeGrafter"/>
</dbReference>
<dbReference type="Gene3D" id="3.30.160.60">
    <property type="entry name" value="Classic Zinc Finger"/>
    <property type="match status" value="1"/>
</dbReference>
<evidence type="ECO:0000256" key="7">
    <source>
        <dbReference type="PROSITE-ProRule" id="PRU00042"/>
    </source>
</evidence>
<feature type="region of interest" description="Disordered" evidence="8">
    <location>
        <begin position="181"/>
        <end position="223"/>
    </location>
</feature>
<evidence type="ECO:0000256" key="2">
    <source>
        <dbReference type="ARBA" id="ARBA00022723"/>
    </source>
</evidence>
<comment type="caution">
    <text evidence="11">The sequence shown here is derived from an EMBL/GenBank/DDBJ whole genome shotgun (WGS) entry which is preliminary data.</text>
</comment>
<dbReference type="SMART" id="SM00614">
    <property type="entry name" value="ZnF_BED"/>
    <property type="match status" value="1"/>
</dbReference>
<dbReference type="InterPro" id="IPR036236">
    <property type="entry name" value="Znf_C2H2_sf"/>
</dbReference>
<dbReference type="PROSITE" id="PS50157">
    <property type="entry name" value="ZINC_FINGER_C2H2_2"/>
    <property type="match status" value="2"/>
</dbReference>
<evidence type="ECO:0000313" key="11">
    <source>
        <dbReference type="EMBL" id="PVD36416.1"/>
    </source>
</evidence>
<feature type="region of interest" description="Disordered" evidence="8">
    <location>
        <begin position="344"/>
        <end position="395"/>
    </location>
</feature>
<feature type="compositionally biased region" description="Polar residues" evidence="8">
    <location>
        <begin position="118"/>
        <end position="128"/>
    </location>
</feature>
<feature type="region of interest" description="Disordered" evidence="8">
    <location>
        <begin position="108"/>
        <end position="128"/>
    </location>
</feature>
<dbReference type="PROSITE" id="PS50808">
    <property type="entry name" value="ZF_BED"/>
    <property type="match status" value="1"/>
</dbReference>
<evidence type="ECO:0000256" key="1">
    <source>
        <dbReference type="ARBA" id="ARBA00004123"/>
    </source>
</evidence>
<dbReference type="EMBL" id="PZQS01000002">
    <property type="protein sequence ID" value="PVD36416.1"/>
    <property type="molecule type" value="Genomic_DNA"/>
</dbReference>
<dbReference type="PANTHER" id="PTHR24394:SF44">
    <property type="entry name" value="ZINC FINGER PROTEIN 271-LIKE"/>
    <property type="match status" value="1"/>
</dbReference>
<keyword evidence="12" id="KW-1185">Reference proteome</keyword>
<proteinExistence type="predicted"/>
<dbReference type="PANTHER" id="PTHR24394">
    <property type="entry name" value="ZINC FINGER PROTEIN"/>
    <property type="match status" value="1"/>
</dbReference>
<dbReference type="Pfam" id="PF13894">
    <property type="entry name" value="zf-C2H2_4"/>
    <property type="match status" value="1"/>
</dbReference>
<evidence type="ECO:0000256" key="8">
    <source>
        <dbReference type="SAM" id="MobiDB-lite"/>
    </source>
</evidence>
<keyword evidence="5" id="KW-0862">Zinc</keyword>
<keyword evidence="4 7" id="KW-0863">Zinc-finger</keyword>
<name>A0A2T7PSL9_POMCA</name>
<dbReference type="FunFam" id="3.30.160.60:FF:002343">
    <property type="entry name" value="Zinc finger protein 33A"/>
    <property type="match status" value="1"/>
</dbReference>
<dbReference type="InterPro" id="IPR013087">
    <property type="entry name" value="Znf_C2H2_type"/>
</dbReference>
<evidence type="ECO:0000256" key="3">
    <source>
        <dbReference type="ARBA" id="ARBA00022737"/>
    </source>
</evidence>
<sequence length="604" mass="67771">MEQHSFQHIQLQSYLHPETSSVGTMDAVGSERELVYGDEVIQDGEKEAEKLIMEAKKWTASDYPVNPPELQLTAVPFYKGFSEGGLTVQELPSYRDLQTAPMVKQPILNNGVCEPPESQKTSYDSSITSDNSHMPYASEIQHFREDQYSPSPSKEMHRFTQVLPADNKETRIVEKEGNFFVSGSTNHKTDTEEVSTEAEQTKEVSADDSETDVEGNNDDTYPCKKVQGQKVKEKIQEVTETWEGDILEGSGRRRNQDRRSPRLSLRNKVVTVQTMGEIVLPANFKSPVWEYFSFQVSDVEGGHKMVSKNVSVCRLCKTHVRCMGNTTNMATHLKRHHPEIELFEAKEKEKKHSSTKSSSKIKRKTSSPPPPLLPPPPSPERQEKKQKKFKPSQKSSLPELKIDGDVFDRWWRFGTAQGLDSDEEIASFLLCHYESSMKNVQPGSCQSCQAPITMLCAKCIFTFEAMPSQPSKVEEGKIKDEAEASDHEMADSGDPYVSADEVPVKFAEPASAFAQLSTLTIHMSSHSDNKPYKCQECGMMFKLTSHLQRHLKTHVGHVPCDHCGAMFKSPVALARHVRKHSSPDGALVSPERFVNMESAMPLGV</sequence>
<accession>A0A2T7PSL9</accession>
<dbReference type="InterPro" id="IPR003656">
    <property type="entry name" value="Znf_BED"/>
</dbReference>
<keyword evidence="2" id="KW-0479">Metal-binding</keyword>
<dbReference type="Pfam" id="PF02892">
    <property type="entry name" value="zf-BED"/>
    <property type="match status" value="1"/>
</dbReference>
<feature type="compositionally biased region" description="Pro residues" evidence="8">
    <location>
        <begin position="367"/>
        <end position="379"/>
    </location>
</feature>
<evidence type="ECO:0000313" key="12">
    <source>
        <dbReference type="Proteomes" id="UP000245119"/>
    </source>
</evidence>
<feature type="domain" description="C2H2-type" evidence="9">
    <location>
        <begin position="558"/>
        <end position="585"/>
    </location>
</feature>
<gene>
    <name evidence="11" type="ORF">C0Q70_03399</name>
</gene>
<organism evidence="11 12">
    <name type="scientific">Pomacea canaliculata</name>
    <name type="common">Golden apple snail</name>
    <dbReference type="NCBI Taxonomy" id="400727"/>
    <lineage>
        <taxon>Eukaryota</taxon>
        <taxon>Metazoa</taxon>
        <taxon>Spiralia</taxon>
        <taxon>Lophotrochozoa</taxon>
        <taxon>Mollusca</taxon>
        <taxon>Gastropoda</taxon>
        <taxon>Caenogastropoda</taxon>
        <taxon>Architaenioglossa</taxon>
        <taxon>Ampullarioidea</taxon>
        <taxon>Ampullariidae</taxon>
        <taxon>Pomacea</taxon>
    </lineage>
</organism>
<dbReference type="Pfam" id="PF00096">
    <property type="entry name" value="zf-C2H2"/>
    <property type="match status" value="1"/>
</dbReference>
<keyword evidence="6" id="KW-0539">Nucleus</keyword>
<feature type="domain" description="C2H2-type" evidence="9">
    <location>
        <begin position="532"/>
        <end position="559"/>
    </location>
</feature>
<evidence type="ECO:0000259" key="9">
    <source>
        <dbReference type="PROSITE" id="PS50157"/>
    </source>
</evidence>
<evidence type="ECO:0000256" key="6">
    <source>
        <dbReference type="ARBA" id="ARBA00023242"/>
    </source>
</evidence>
<dbReference type="GO" id="GO:0008270">
    <property type="term" value="F:zinc ion binding"/>
    <property type="evidence" value="ECO:0007669"/>
    <property type="project" value="UniProtKB-KW"/>
</dbReference>
<comment type="subcellular location">
    <subcellularLocation>
        <location evidence="1">Nucleus</location>
    </subcellularLocation>
</comment>
<reference evidence="11 12" key="1">
    <citation type="submission" date="2018-04" db="EMBL/GenBank/DDBJ databases">
        <title>The genome of golden apple snail Pomacea canaliculata provides insight into stress tolerance and invasive adaptation.</title>
        <authorList>
            <person name="Liu C."/>
            <person name="Liu B."/>
            <person name="Ren Y."/>
            <person name="Zhang Y."/>
            <person name="Wang H."/>
            <person name="Li S."/>
            <person name="Jiang F."/>
            <person name="Yin L."/>
            <person name="Zhang G."/>
            <person name="Qian W."/>
            <person name="Fan W."/>
        </authorList>
    </citation>
    <scope>NUCLEOTIDE SEQUENCE [LARGE SCALE GENOMIC DNA]</scope>
    <source>
        <strain evidence="11">SZHN2017</strain>
        <tissue evidence="11">Muscle</tissue>
    </source>
</reference>
<dbReference type="SMART" id="SM00355">
    <property type="entry name" value="ZnF_C2H2"/>
    <property type="match status" value="3"/>
</dbReference>
<evidence type="ECO:0008006" key="13">
    <source>
        <dbReference type="Google" id="ProtNLM"/>
    </source>
</evidence>
<evidence type="ECO:0000256" key="4">
    <source>
        <dbReference type="ARBA" id="ARBA00022771"/>
    </source>
</evidence>
<evidence type="ECO:0000259" key="10">
    <source>
        <dbReference type="PROSITE" id="PS50808"/>
    </source>
</evidence>
<dbReference type="Proteomes" id="UP000245119">
    <property type="component" value="Linkage Group LG2"/>
</dbReference>
<evidence type="ECO:0000256" key="5">
    <source>
        <dbReference type="ARBA" id="ARBA00022833"/>
    </source>
</evidence>
<keyword evidence="3" id="KW-0677">Repeat</keyword>
<dbReference type="OrthoDB" id="6591996at2759"/>
<dbReference type="GO" id="GO:0003677">
    <property type="term" value="F:DNA binding"/>
    <property type="evidence" value="ECO:0007669"/>
    <property type="project" value="InterPro"/>
</dbReference>
<dbReference type="SUPFAM" id="SSF57667">
    <property type="entry name" value="beta-beta-alpha zinc fingers"/>
    <property type="match status" value="2"/>
</dbReference>
<feature type="domain" description="BED-type" evidence="10">
    <location>
        <begin position="283"/>
        <end position="339"/>
    </location>
</feature>
<dbReference type="AlphaFoldDB" id="A0A2T7PSL9"/>
<feature type="compositionally biased region" description="Acidic residues" evidence="8">
    <location>
        <begin position="206"/>
        <end position="217"/>
    </location>
</feature>
<protein>
    <recommendedName>
        <fullName evidence="13">C2H2-type domain-containing protein</fullName>
    </recommendedName>
</protein>
<feature type="compositionally biased region" description="Basic residues" evidence="8">
    <location>
        <begin position="353"/>
        <end position="365"/>
    </location>
</feature>
<dbReference type="GO" id="GO:0005634">
    <property type="term" value="C:nucleus"/>
    <property type="evidence" value="ECO:0007669"/>
    <property type="project" value="UniProtKB-SubCell"/>
</dbReference>
<dbReference type="PROSITE" id="PS00028">
    <property type="entry name" value="ZINC_FINGER_C2H2_1"/>
    <property type="match status" value="2"/>
</dbReference>